<protein>
    <recommendedName>
        <fullName evidence="3">Transposase</fullName>
    </recommendedName>
</protein>
<dbReference type="GeneID" id="93509677"/>
<evidence type="ECO:0000313" key="1">
    <source>
        <dbReference type="EMBL" id="MFI1460065.1"/>
    </source>
</evidence>
<evidence type="ECO:0008006" key="3">
    <source>
        <dbReference type="Google" id="ProtNLM"/>
    </source>
</evidence>
<dbReference type="EMBL" id="JBIRUQ010000001">
    <property type="protein sequence ID" value="MFI1460065.1"/>
    <property type="molecule type" value="Genomic_DNA"/>
</dbReference>
<evidence type="ECO:0000313" key="2">
    <source>
        <dbReference type="Proteomes" id="UP001611263"/>
    </source>
</evidence>
<accession>A0ABW7TGA3</accession>
<gene>
    <name evidence="1" type="ORF">ACH4WX_05010</name>
</gene>
<keyword evidence="2" id="KW-1185">Reference proteome</keyword>
<organism evidence="1 2">
    <name type="scientific">Nocardia carnea</name>
    <dbReference type="NCBI Taxonomy" id="37328"/>
    <lineage>
        <taxon>Bacteria</taxon>
        <taxon>Bacillati</taxon>
        <taxon>Actinomycetota</taxon>
        <taxon>Actinomycetes</taxon>
        <taxon>Mycobacteriales</taxon>
        <taxon>Nocardiaceae</taxon>
        <taxon>Nocardia</taxon>
    </lineage>
</organism>
<name>A0ABW7TGA3_9NOCA</name>
<reference evidence="1 2" key="1">
    <citation type="submission" date="2024-10" db="EMBL/GenBank/DDBJ databases">
        <title>The Natural Products Discovery Center: Release of the First 8490 Sequenced Strains for Exploring Actinobacteria Biosynthetic Diversity.</title>
        <authorList>
            <person name="Kalkreuter E."/>
            <person name="Kautsar S.A."/>
            <person name="Yang D."/>
            <person name="Bader C.D."/>
            <person name="Teijaro C.N."/>
            <person name="Fluegel L."/>
            <person name="Davis C.M."/>
            <person name="Simpson J.R."/>
            <person name="Lauterbach L."/>
            <person name="Steele A.D."/>
            <person name="Gui C."/>
            <person name="Meng S."/>
            <person name="Li G."/>
            <person name="Viehrig K."/>
            <person name="Ye F."/>
            <person name="Su P."/>
            <person name="Kiefer A.F."/>
            <person name="Nichols A."/>
            <person name="Cepeda A.J."/>
            <person name="Yan W."/>
            <person name="Fan B."/>
            <person name="Jiang Y."/>
            <person name="Adhikari A."/>
            <person name="Zheng C.-J."/>
            <person name="Schuster L."/>
            <person name="Cowan T.M."/>
            <person name="Smanski M.J."/>
            <person name="Chevrette M.G."/>
            <person name="De Carvalho L.P.S."/>
            <person name="Shen B."/>
        </authorList>
    </citation>
    <scope>NUCLEOTIDE SEQUENCE [LARGE SCALE GENOMIC DNA]</scope>
    <source>
        <strain evidence="1 2">NPDC020568</strain>
    </source>
</reference>
<dbReference type="Proteomes" id="UP001611263">
    <property type="component" value="Unassembled WGS sequence"/>
</dbReference>
<sequence>MVDETGDAGAELMTDVPPLLESAVVGGVLVAHSTTIARIAMGIATTAAIPPIFGQLGPVGPPPLPPPKGVGSAVNVLFSPWVFREVGSVSVEVPCCHDDRLTSIIFSSCGVRSAGFGLVDFAGRRQLQHPQDTDRGEVARVVSAVPHAFTPTHSSWLNQVERWFGLLTDQQLRRGAHKNVAALEKSIRDWIAAWNENPTPFVWTKTSDEILERLASYLQRIPGARH</sequence>
<comment type="caution">
    <text evidence="1">The sequence shown here is derived from an EMBL/GenBank/DDBJ whole genome shotgun (WGS) entry which is preliminary data.</text>
</comment>
<dbReference type="RefSeq" id="WP_197039609.1">
    <property type="nucleotide sequence ID" value="NZ_JBIRUQ010000001.1"/>
</dbReference>
<proteinExistence type="predicted"/>